<dbReference type="InterPro" id="IPR001757">
    <property type="entry name" value="P_typ_ATPase"/>
</dbReference>
<keyword evidence="6" id="KW-0479">Metal-binding</keyword>
<dbReference type="SUPFAM" id="SSF56784">
    <property type="entry name" value="HAD-like"/>
    <property type="match status" value="1"/>
</dbReference>
<dbReference type="SUPFAM" id="SSF75471">
    <property type="entry name" value="YhbY-like"/>
    <property type="match status" value="1"/>
</dbReference>
<keyword evidence="13" id="KW-0472">Membrane</keyword>
<dbReference type="InterPro" id="IPR008250">
    <property type="entry name" value="ATPase_P-typ_transduc_dom_A_sf"/>
</dbReference>
<evidence type="ECO:0000256" key="13">
    <source>
        <dbReference type="ARBA" id="ARBA00023136"/>
    </source>
</evidence>
<dbReference type="GO" id="GO:0016020">
    <property type="term" value="C:membrane"/>
    <property type="evidence" value="ECO:0007669"/>
    <property type="project" value="UniProtKB-SubCell"/>
</dbReference>
<dbReference type="InterPro" id="IPR023298">
    <property type="entry name" value="ATPase_P-typ_TM_dom_sf"/>
</dbReference>
<dbReference type="Gene3D" id="3.40.50.1000">
    <property type="entry name" value="HAD superfamily/HAD-like"/>
    <property type="match status" value="1"/>
</dbReference>
<accession>A0A8X7W4X2</accession>
<evidence type="ECO:0000256" key="4">
    <source>
        <dbReference type="ARBA" id="ARBA00022553"/>
    </source>
</evidence>
<dbReference type="InterPro" id="IPR023299">
    <property type="entry name" value="ATPase_P-typ_cyto_dom_N"/>
</dbReference>
<dbReference type="SMART" id="SM00831">
    <property type="entry name" value="Cation_ATPase_N"/>
    <property type="match status" value="1"/>
</dbReference>
<comment type="function">
    <text evidence="1">The plasma membrane ATPase of plants and fungi is a hydrogen ion pump. The proton gradient it generates drives the active transport of nutrients by H(+)-symport. The resulting external acidification and/or internal alkinization may mediate growth responses.</text>
</comment>
<evidence type="ECO:0000256" key="12">
    <source>
        <dbReference type="ARBA" id="ARBA00022989"/>
    </source>
</evidence>
<dbReference type="EMBL" id="JAAMPC010000003">
    <property type="protein sequence ID" value="KAG2323111.1"/>
    <property type="molecule type" value="Genomic_DNA"/>
</dbReference>
<evidence type="ECO:0000256" key="7">
    <source>
        <dbReference type="ARBA" id="ARBA00022741"/>
    </source>
</evidence>
<feature type="region of interest" description="Disordered" evidence="18">
    <location>
        <begin position="33"/>
        <end position="107"/>
    </location>
</feature>
<evidence type="ECO:0000256" key="17">
    <source>
        <dbReference type="SAM" id="Coils"/>
    </source>
</evidence>
<evidence type="ECO:0000256" key="10">
    <source>
        <dbReference type="ARBA" id="ARBA00022884"/>
    </source>
</evidence>
<gene>
    <name evidence="20" type="ORF">Bca52824_016324</name>
</gene>
<dbReference type="Pfam" id="PF00702">
    <property type="entry name" value="Hydrolase"/>
    <property type="match status" value="1"/>
</dbReference>
<organism evidence="20 21">
    <name type="scientific">Brassica carinata</name>
    <name type="common">Ethiopian mustard</name>
    <name type="synonym">Abyssinian cabbage</name>
    <dbReference type="NCBI Taxonomy" id="52824"/>
    <lineage>
        <taxon>Eukaryota</taxon>
        <taxon>Viridiplantae</taxon>
        <taxon>Streptophyta</taxon>
        <taxon>Embryophyta</taxon>
        <taxon>Tracheophyta</taxon>
        <taxon>Spermatophyta</taxon>
        <taxon>Magnoliopsida</taxon>
        <taxon>eudicotyledons</taxon>
        <taxon>Gunneridae</taxon>
        <taxon>Pentapetalae</taxon>
        <taxon>rosids</taxon>
        <taxon>malvids</taxon>
        <taxon>Brassicales</taxon>
        <taxon>Brassicaceae</taxon>
        <taxon>Brassiceae</taxon>
        <taxon>Brassica</taxon>
    </lineage>
</organism>
<dbReference type="FunFam" id="2.70.150.10:FF:000042">
    <property type="entry name" value="Plasma membrane ATPase"/>
    <property type="match status" value="1"/>
</dbReference>
<keyword evidence="5" id="KW-0812">Transmembrane</keyword>
<keyword evidence="7" id="KW-0547">Nucleotide-binding</keyword>
<dbReference type="PRINTS" id="PR00119">
    <property type="entry name" value="CATATPASE"/>
</dbReference>
<dbReference type="PROSITE" id="PS51295">
    <property type="entry name" value="CRM"/>
    <property type="match status" value="1"/>
</dbReference>
<evidence type="ECO:0000313" key="20">
    <source>
        <dbReference type="EMBL" id="KAG2323111.1"/>
    </source>
</evidence>
<comment type="caution">
    <text evidence="20">The sequence shown here is derived from an EMBL/GenBank/DDBJ whole genome shotgun (WGS) entry which is preliminary data.</text>
</comment>
<comment type="subcellular location">
    <subcellularLocation>
        <location evidence="2">Membrane</location>
        <topology evidence="2">Multi-pass membrane protein</topology>
    </subcellularLocation>
</comment>
<evidence type="ECO:0000256" key="2">
    <source>
        <dbReference type="ARBA" id="ARBA00004141"/>
    </source>
</evidence>
<dbReference type="Pfam" id="PF00122">
    <property type="entry name" value="E1-E2_ATPase"/>
    <property type="match status" value="1"/>
</dbReference>
<evidence type="ECO:0000256" key="1">
    <source>
        <dbReference type="ARBA" id="ARBA00003417"/>
    </source>
</evidence>
<evidence type="ECO:0000256" key="11">
    <source>
        <dbReference type="ARBA" id="ARBA00022967"/>
    </source>
</evidence>
<proteinExistence type="inferred from homology"/>
<dbReference type="GO" id="GO:0003723">
    <property type="term" value="F:RNA binding"/>
    <property type="evidence" value="ECO:0007669"/>
    <property type="project" value="UniProtKB-UniRule"/>
</dbReference>
<evidence type="ECO:0000256" key="9">
    <source>
        <dbReference type="ARBA" id="ARBA00022842"/>
    </source>
</evidence>
<comment type="similarity">
    <text evidence="3">Belongs to the cation transport ATPase (P-type) (TC 3.A.3) family. Type IIIA subfamily.</text>
</comment>
<keyword evidence="11" id="KW-1278">Translocase</keyword>
<feature type="compositionally biased region" description="Basic residues" evidence="18">
    <location>
        <begin position="56"/>
        <end position="66"/>
    </location>
</feature>
<feature type="domain" description="CRM" evidence="19">
    <location>
        <begin position="278"/>
        <end position="394"/>
    </location>
</feature>
<evidence type="ECO:0000256" key="14">
    <source>
        <dbReference type="ARBA" id="ARBA00031813"/>
    </source>
</evidence>
<dbReference type="PRINTS" id="PR00120">
    <property type="entry name" value="HATPASE"/>
</dbReference>
<feature type="compositionally biased region" description="Basic and acidic residues" evidence="18">
    <location>
        <begin position="46"/>
        <end position="55"/>
    </location>
</feature>
<dbReference type="GO" id="GO:0046872">
    <property type="term" value="F:metal ion binding"/>
    <property type="evidence" value="ECO:0007669"/>
    <property type="project" value="UniProtKB-KW"/>
</dbReference>
<dbReference type="GO" id="GO:0005524">
    <property type="term" value="F:ATP binding"/>
    <property type="evidence" value="ECO:0007669"/>
    <property type="project" value="UniProtKB-KW"/>
</dbReference>
<evidence type="ECO:0000256" key="3">
    <source>
        <dbReference type="ARBA" id="ARBA00008804"/>
    </source>
</evidence>
<keyword evidence="10 16" id="KW-0694">RNA-binding</keyword>
<evidence type="ECO:0000256" key="15">
    <source>
        <dbReference type="ARBA" id="ARBA00071631"/>
    </source>
</evidence>
<reference evidence="20 21" key="1">
    <citation type="submission" date="2020-02" db="EMBL/GenBank/DDBJ databases">
        <authorList>
            <person name="Ma Q."/>
            <person name="Huang Y."/>
            <person name="Song X."/>
            <person name="Pei D."/>
        </authorList>
    </citation>
    <scope>NUCLEOTIDE SEQUENCE [LARGE SCALE GENOMIC DNA]</scope>
    <source>
        <strain evidence="20">Sxm20200214</strain>
        <tissue evidence="20">Leaf</tissue>
    </source>
</reference>
<dbReference type="Pfam" id="PF00690">
    <property type="entry name" value="Cation_ATPase_N"/>
    <property type="match status" value="1"/>
</dbReference>
<dbReference type="AlphaFoldDB" id="A0A8X7W4X2"/>
<dbReference type="InterPro" id="IPR004014">
    <property type="entry name" value="ATPase_P-typ_cation-transptr_N"/>
</dbReference>
<dbReference type="SUPFAM" id="SSF81653">
    <property type="entry name" value="Calcium ATPase, transduction domain A"/>
    <property type="match status" value="1"/>
</dbReference>
<feature type="coiled-coil region" evidence="17">
    <location>
        <begin position="226"/>
        <end position="260"/>
    </location>
</feature>
<evidence type="ECO:0000313" key="21">
    <source>
        <dbReference type="Proteomes" id="UP000886595"/>
    </source>
</evidence>
<keyword evidence="4" id="KW-0597">Phosphoprotein</keyword>
<dbReference type="Gene3D" id="3.30.110.60">
    <property type="entry name" value="YhbY-like"/>
    <property type="match status" value="1"/>
</dbReference>
<evidence type="ECO:0000256" key="6">
    <source>
        <dbReference type="ARBA" id="ARBA00022723"/>
    </source>
</evidence>
<dbReference type="OrthoDB" id="116380at2759"/>
<dbReference type="FunFam" id="3.40.50.1000:FF:000211">
    <property type="entry name" value="Plasma membrane ATPase"/>
    <property type="match status" value="1"/>
</dbReference>
<keyword evidence="21" id="KW-1185">Reference proteome</keyword>
<keyword evidence="12" id="KW-1133">Transmembrane helix</keyword>
<dbReference type="InterPro" id="IPR023214">
    <property type="entry name" value="HAD_sf"/>
</dbReference>
<dbReference type="InterPro" id="IPR036412">
    <property type="entry name" value="HAD-like_sf"/>
</dbReference>
<dbReference type="InterPro" id="IPR059000">
    <property type="entry name" value="ATPase_P-type_domA"/>
</dbReference>
<dbReference type="PANTHER" id="PTHR42861">
    <property type="entry name" value="CALCIUM-TRANSPORTING ATPASE"/>
    <property type="match status" value="1"/>
</dbReference>
<dbReference type="Gene3D" id="3.40.1110.10">
    <property type="entry name" value="Calcium-transporting ATPase, cytoplasmic domain N"/>
    <property type="match status" value="1"/>
</dbReference>
<dbReference type="GO" id="GO:0016887">
    <property type="term" value="F:ATP hydrolysis activity"/>
    <property type="evidence" value="ECO:0007669"/>
    <property type="project" value="InterPro"/>
</dbReference>
<evidence type="ECO:0000256" key="5">
    <source>
        <dbReference type="ARBA" id="ARBA00022692"/>
    </source>
</evidence>
<evidence type="ECO:0000256" key="8">
    <source>
        <dbReference type="ARBA" id="ARBA00022840"/>
    </source>
</evidence>
<dbReference type="InterPro" id="IPR035920">
    <property type="entry name" value="YhbY-like_sf"/>
</dbReference>
<dbReference type="SUPFAM" id="SSF81665">
    <property type="entry name" value="Calcium ATPase, transmembrane domain M"/>
    <property type="match status" value="1"/>
</dbReference>
<evidence type="ECO:0000256" key="18">
    <source>
        <dbReference type="SAM" id="MobiDB-lite"/>
    </source>
</evidence>
<dbReference type="InterPro" id="IPR001890">
    <property type="entry name" value="RNA-binding_CRM"/>
</dbReference>
<dbReference type="Gene3D" id="1.20.1110.10">
    <property type="entry name" value="Calcium-transporting ATPase, transmembrane domain"/>
    <property type="match status" value="1"/>
</dbReference>
<keyword evidence="9" id="KW-0460">Magnesium</keyword>
<feature type="compositionally biased region" description="Basic residues" evidence="18">
    <location>
        <begin position="33"/>
        <end position="45"/>
    </location>
</feature>
<evidence type="ECO:0000256" key="16">
    <source>
        <dbReference type="PROSITE-ProRule" id="PRU00626"/>
    </source>
</evidence>
<name>A0A8X7W4X2_BRACI</name>
<keyword evidence="17" id="KW-0175">Coiled coil</keyword>
<dbReference type="Pfam" id="PF01985">
    <property type="entry name" value="CRS1_YhbY"/>
    <property type="match status" value="1"/>
</dbReference>
<dbReference type="Proteomes" id="UP000886595">
    <property type="component" value="Unassembled WGS sequence"/>
</dbReference>
<keyword evidence="8" id="KW-0067">ATP-binding</keyword>
<dbReference type="Gene3D" id="2.70.150.10">
    <property type="entry name" value="Calcium-transporting ATPase, cytoplasmic transduction domain A"/>
    <property type="match status" value="1"/>
</dbReference>
<dbReference type="FunFam" id="3.40.1110.10:FF:000004">
    <property type="entry name" value="Plasma membrane ATPase"/>
    <property type="match status" value="1"/>
</dbReference>
<sequence length="868" mass="97070">MTANVFKLDFPDSYRDKEMMTTSKVVVQRILAHHKSIKKKKKASVKRHDSEDGGKKSKKKKKHKVNRSHEKSLVNGDDDGAKRDKEKRRRIVCDKGNTTHKPEKKRSMLAKIAIKHGVQLTVRERMAEDFKNLTGGILPSRNRDYLVLYGENNLLSREVAEALVEQERFVRSLQDEKEEARLREGSSALIVPSTEPSHEIVSAGTLGETLDVTSKWGKNLDDVHHAEKVKHENLRQENLVRKLERKLVFAERKLLKAERGLAKEENCLQPAGQREALENITDEVIFMFCKFGLNMKAFLLLGRQGVYDSTVENIHLHWKYKELVKITIKAKTVEGVKKVAGKEDIKNENVDFEKFSFEEVFQQLKCSRDGLSGAEGKSILKLFGPNKLEEKKESKIRKFLECMWNPLSWVMEAASIMAIALANGNGRPPDWQEFVGIVCPLLNNSTISFWEENNAGNIAAAPMAGLDPKTKVLRDGKWSEQETYILVPGDIVSIKLGDIIPADARLVESDVLKVEKSALTGESLPATKGPGEEVFSGFTCEQEIAGMDVLCSDKIETLTLNKISVDKNLIEGFARGVEKEEVLLLAARASRTENQDAIDTAMVGMLADPEEARAGIREIHFFPFNPVEKKKALTYIDGNGDWHRLSKGAPEKILDLCNARTDLRKRVHSEIEEYAERGLRSLAFARQTVSEKTKESSGGPWEFVGEVPLFDPPRNDCADTIRRALDLGVNVKITGDQLAIAKETIRRLGMGSNMYPSCSLIGYENLADIPVEELIEKSDGAASVFPERKYEIVKKLQELKHICGMTGDGVNDAPVLKRADIGIAVSNATDAARVASGIIAILGNLKPENEEEELDERKIYRTTCKATS</sequence>
<protein>
    <recommendedName>
        <fullName evidence="15">Plasma membrane ATPase</fullName>
    </recommendedName>
    <alternativeName>
        <fullName evidence="14">Proton pump</fullName>
    </alternativeName>
</protein>
<evidence type="ECO:0000259" key="19">
    <source>
        <dbReference type="PROSITE" id="PS51295"/>
    </source>
</evidence>